<dbReference type="GO" id="GO:0003677">
    <property type="term" value="F:DNA binding"/>
    <property type="evidence" value="ECO:0007669"/>
    <property type="project" value="UniProtKB-KW"/>
</dbReference>
<name>A0A1G9AXX5_9PSEU</name>
<dbReference type="Gene3D" id="1.10.150.130">
    <property type="match status" value="1"/>
</dbReference>
<dbReference type="InterPro" id="IPR013762">
    <property type="entry name" value="Integrase-like_cat_sf"/>
</dbReference>
<dbReference type="CDD" id="cd01189">
    <property type="entry name" value="INT_ICEBs1_C_like"/>
    <property type="match status" value="1"/>
</dbReference>
<dbReference type="PANTHER" id="PTHR30349:SF41">
    <property type="entry name" value="INTEGRASE_RECOMBINASE PROTEIN MJ0367-RELATED"/>
    <property type="match status" value="1"/>
</dbReference>
<keyword evidence="3" id="KW-0238">DNA-binding</keyword>
<dbReference type="Pfam" id="PF00589">
    <property type="entry name" value="Phage_integrase"/>
    <property type="match status" value="1"/>
</dbReference>
<accession>A0A1G9AXX5</accession>
<reference evidence="7" key="1">
    <citation type="submission" date="2016-10" db="EMBL/GenBank/DDBJ databases">
        <authorList>
            <person name="Varghese N."/>
            <person name="Submissions S."/>
        </authorList>
    </citation>
    <scope>NUCLEOTIDE SEQUENCE [LARGE SCALE GENOMIC DNA]</scope>
    <source>
        <strain evidence="7">DSM 44796</strain>
    </source>
</reference>
<dbReference type="InterPro" id="IPR011010">
    <property type="entry name" value="DNA_brk_join_enz"/>
</dbReference>
<dbReference type="Proteomes" id="UP000199682">
    <property type="component" value="Unassembled WGS sequence"/>
</dbReference>
<dbReference type="SUPFAM" id="SSF56349">
    <property type="entry name" value="DNA breaking-rejoining enzymes"/>
    <property type="match status" value="1"/>
</dbReference>
<gene>
    <name evidence="6" type="ORF">SAMN04488074_105141</name>
</gene>
<evidence type="ECO:0000259" key="5">
    <source>
        <dbReference type="PROSITE" id="PS51898"/>
    </source>
</evidence>
<evidence type="ECO:0000256" key="2">
    <source>
        <dbReference type="ARBA" id="ARBA00022908"/>
    </source>
</evidence>
<evidence type="ECO:0000256" key="4">
    <source>
        <dbReference type="ARBA" id="ARBA00023172"/>
    </source>
</evidence>
<comment type="similarity">
    <text evidence="1">Belongs to the 'phage' integrase family.</text>
</comment>
<feature type="domain" description="Tyr recombinase" evidence="5">
    <location>
        <begin position="299"/>
        <end position="496"/>
    </location>
</feature>
<dbReference type="GO" id="GO:0015074">
    <property type="term" value="P:DNA integration"/>
    <property type="evidence" value="ECO:0007669"/>
    <property type="project" value="UniProtKB-KW"/>
</dbReference>
<keyword evidence="2" id="KW-0229">DNA integration</keyword>
<proteinExistence type="inferred from homology"/>
<dbReference type="AlphaFoldDB" id="A0A1G9AXX5"/>
<keyword evidence="4" id="KW-0233">DNA recombination</keyword>
<evidence type="ECO:0000313" key="6">
    <source>
        <dbReference type="EMBL" id="SDK31714.1"/>
    </source>
</evidence>
<dbReference type="GO" id="GO:0006310">
    <property type="term" value="P:DNA recombination"/>
    <property type="evidence" value="ECO:0007669"/>
    <property type="project" value="UniProtKB-KW"/>
</dbReference>
<sequence length="513" mass="57824">MGSPQLSALERVQMKETISKRCGCRDEDGKQLNSQCPKMDPPRHGLYQTRFEIPPRKDGTRRAFSRGGFKSEAKAVEVRDDVRALLTLVRDADAATITRLADLLEKVSKEKLPIPNRDEISRRLNLRQPLTEELTTGDYLDRWVARRKGKRRTGTLKNNEGHIRNHLKPALGHIPLLKLNKFDIEEMFASIGERNIEIAETNALRRGLVDTLNDTRKHAARRALMAQLEAMPPFRRVTGPTTQIRILATLRKAIADAIPSLLTVNHASFVELATVSRPKPMVWTDERVEHWQRTGEKPCPVMVWTPRQIGVYLDHTEKDRLGPMWALFVKRGLRRGEGCGLREVDFEKANKRLRIAEQLVQMGATTELSAPKTRSGERFVGLDLDSMKGLEAQKRRRAKEKLACGPAWVESGRIFTKPNGEMLYPEWVSERHVQLCAKAGLPPVRLHDLRHCAATVMAAAGLPIEIIQATLGHATAAITRDTYVHLYDEALHEAAELSASIIPRARGQRAQQG</sequence>
<dbReference type="Gene3D" id="1.10.443.10">
    <property type="entry name" value="Intergrase catalytic core"/>
    <property type="match status" value="1"/>
</dbReference>
<organism evidence="6 7">
    <name type="scientific">Lentzea albidocapillata subsp. violacea</name>
    <dbReference type="NCBI Taxonomy" id="128104"/>
    <lineage>
        <taxon>Bacteria</taxon>
        <taxon>Bacillati</taxon>
        <taxon>Actinomycetota</taxon>
        <taxon>Actinomycetes</taxon>
        <taxon>Pseudonocardiales</taxon>
        <taxon>Pseudonocardiaceae</taxon>
        <taxon>Lentzea</taxon>
    </lineage>
</organism>
<dbReference type="Pfam" id="PF14659">
    <property type="entry name" value="Phage_int_SAM_3"/>
    <property type="match status" value="1"/>
</dbReference>
<evidence type="ECO:0000256" key="1">
    <source>
        <dbReference type="ARBA" id="ARBA00008857"/>
    </source>
</evidence>
<dbReference type="PANTHER" id="PTHR30349">
    <property type="entry name" value="PHAGE INTEGRASE-RELATED"/>
    <property type="match status" value="1"/>
</dbReference>
<dbReference type="InterPro" id="IPR010998">
    <property type="entry name" value="Integrase_recombinase_N"/>
</dbReference>
<dbReference type="EMBL" id="FNET01000005">
    <property type="protein sequence ID" value="SDK31714.1"/>
    <property type="molecule type" value="Genomic_DNA"/>
</dbReference>
<dbReference type="PROSITE" id="PS51898">
    <property type="entry name" value="TYR_RECOMBINASE"/>
    <property type="match status" value="1"/>
</dbReference>
<dbReference type="InterPro" id="IPR004107">
    <property type="entry name" value="Integrase_SAM-like_N"/>
</dbReference>
<protein>
    <submittedName>
        <fullName evidence="6">Phage integrase, N-terminal SAM-like domain</fullName>
    </submittedName>
</protein>
<dbReference type="InterPro" id="IPR002104">
    <property type="entry name" value="Integrase_catalytic"/>
</dbReference>
<evidence type="ECO:0000256" key="3">
    <source>
        <dbReference type="ARBA" id="ARBA00023125"/>
    </source>
</evidence>
<evidence type="ECO:0000313" key="7">
    <source>
        <dbReference type="Proteomes" id="UP000199682"/>
    </source>
</evidence>
<dbReference type="InterPro" id="IPR050090">
    <property type="entry name" value="Tyrosine_recombinase_XerCD"/>
</dbReference>